<name>A0A4S4LPW3_9AGAM</name>
<dbReference type="EC" id="4.3.1.17" evidence="3"/>
<evidence type="ECO:0000256" key="6">
    <source>
        <dbReference type="ARBA" id="ARBA00049406"/>
    </source>
</evidence>
<keyword evidence="4" id="KW-0663">Pyridoxal phosphate</keyword>
<comment type="similarity">
    <text evidence="2">Belongs to the serine/threonine dehydratase family.</text>
</comment>
<feature type="domain" description="Tryptophan synthase beta chain-like PALP" evidence="7">
    <location>
        <begin position="18"/>
        <end position="314"/>
    </location>
</feature>
<evidence type="ECO:0000259" key="7">
    <source>
        <dbReference type="Pfam" id="PF00291"/>
    </source>
</evidence>
<evidence type="ECO:0000313" key="9">
    <source>
        <dbReference type="Proteomes" id="UP000310158"/>
    </source>
</evidence>
<keyword evidence="9" id="KW-1185">Reference proteome</keyword>
<comment type="caution">
    <text evidence="8">The sequence shown here is derived from an EMBL/GenBank/DDBJ whole genome shotgun (WGS) entry which is preliminary data.</text>
</comment>
<dbReference type="InterPro" id="IPR001926">
    <property type="entry name" value="TrpB-like_PALP"/>
</dbReference>
<keyword evidence="5" id="KW-0456">Lyase</keyword>
<evidence type="ECO:0000256" key="1">
    <source>
        <dbReference type="ARBA" id="ARBA00001933"/>
    </source>
</evidence>
<dbReference type="PANTHER" id="PTHR48078:SF2">
    <property type="entry name" value="CATABOLIC L-SERINE_THREONINE DEHYDRATASE"/>
    <property type="match status" value="1"/>
</dbReference>
<dbReference type="SUPFAM" id="SSF53686">
    <property type="entry name" value="Tryptophan synthase beta subunit-like PLP-dependent enzymes"/>
    <property type="match status" value="1"/>
</dbReference>
<dbReference type="InterPro" id="IPR050147">
    <property type="entry name" value="Ser/Thr_Dehydratase"/>
</dbReference>
<dbReference type="Pfam" id="PF00291">
    <property type="entry name" value="PALP"/>
    <property type="match status" value="1"/>
</dbReference>
<dbReference type="GO" id="GO:0006565">
    <property type="term" value="P:L-serine catabolic process"/>
    <property type="evidence" value="ECO:0007669"/>
    <property type="project" value="TreeGrafter"/>
</dbReference>
<evidence type="ECO:0000256" key="3">
    <source>
        <dbReference type="ARBA" id="ARBA00012093"/>
    </source>
</evidence>
<dbReference type="Gene3D" id="3.40.50.1100">
    <property type="match status" value="2"/>
</dbReference>
<dbReference type="Proteomes" id="UP000310158">
    <property type="component" value="Unassembled WGS sequence"/>
</dbReference>
<dbReference type="OrthoDB" id="7773036at2759"/>
<dbReference type="InterPro" id="IPR036052">
    <property type="entry name" value="TrpB-like_PALP_sf"/>
</dbReference>
<dbReference type="GO" id="GO:0003941">
    <property type="term" value="F:L-serine ammonia-lyase activity"/>
    <property type="evidence" value="ECO:0007669"/>
    <property type="project" value="UniProtKB-EC"/>
</dbReference>
<reference evidence="8 9" key="1">
    <citation type="submission" date="2019-02" db="EMBL/GenBank/DDBJ databases">
        <title>Genome sequencing of the rare red list fungi Bondarzewia mesenterica.</title>
        <authorList>
            <person name="Buettner E."/>
            <person name="Kellner H."/>
        </authorList>
    </citation>
    <scope>NUCLEOTIDE SEQUENCE [LARGE SCALE GENOMIC DNA]</scope>
    <source>
        <strain evidence="8 9">DSM 108281</strain>
    </source>
</reference>
<evidence type="ECO:0000256" key="4">
    <source>
        <dbReference type="ARBA" id="ARBA00022898"/>
    </source>
</evidence>
<sequence>MSKLDESSERQPLKLWMETPLIPSIHISNSLGPNHSVYLKLENLQPPQSYKYRGLSLFVQHQLAIHGPSLHIICASGGNAGLAAACASQALGVKCTIFLPEGVSESTRLFLKRLGAQLIIAGEFYLEAVRAAERAVESDKDAVLAPAYDNPILWKGHASMIDEMKIQLPHSMKPDAIFCSVGGGGLLGGVIVGCKNVGWDDVPIVALETFGSNCFYQSIMANRFPSRQVPEGTSVRLDEQNNVKIAYVHSLSSRASSLGASEPSAGVVKFALERKGGVRCVTIPDELSMQTALLFAEDHKMMVELACSTTLSPAYKPSLLERLVPLPESGAGSSTRTLVFIVCGGFKISGKEMAEYDQNVRSDIAAGGQWDVMVDGETLTVQK</sequence>
<proteinExistence type="inferred from homology"/>
<gene>
    <name evidence="8" type="ORF">EW146_g5987</name>
</gene>
<evidence type="ECO:0000256" key="5">
    <source>
        <dbReference type="ARBA" id="ARBA00023239"/>
    </source>
</evidence>
<dbReference type="GO" id="GO:0006567">
    <property type="term" value="P:L-threonine catabolic process"/>
    <property type="evidence" value="ECO:0007669"/>
    <property type="project" value="TreeGrafter"/>
</dbReference>
<evidence type="ECO:0000256" key="2">
    <source>
        <dbReference type="ARBA" id="ARBA00010869"/>
    </source>
</evidence>
<dbReference type="GO" id="GO:0004794">
    <property type="term" value="F:threonine deaminase activity"/>
    <property type="evidence" value="ECO:0007669"/>
    <property type="project" value="TreeGrafter"/>
</dbReference>
<evidence type="ECO:0000313" key="8">
    <source>
        <dbReference type="EMBL" id="THH14332.1"/>
    </source>
</evidence>
<dbReference type="GO" id="GO:0009097">
    <property type="term" value="P:isoleucine biosynthetic process"/>
    <property type="evidence" value="ECO:0007669"/>
    <property type="project" value="TreeGrafter"/>
</dbReference>
<dbReference type="PANTHER" id="PTHR48078">
    <property type="entry name" value="THREONINE DEHYDRATASE, MITOCHONDRIAL-RELATED"/>
    <property type="match status" value="1"/>
</dbReference>
<dbReference type="EMBL" id="SGPL01000285">
    <property type="protein sequence ID" value="THH14332.1"/>
    <property type="molecule type" value="Genomic_DNA"/>
</dbReference>
<protein>
    <recommendedName>
        <fullName evidence="3">L-serine ammonia-lyase</fullName>
        <ecNumber evidence="3">4.3.1.17</ecNumber>
    </recommendedName>
</protein>
<comment type="cofactor">
    <cofactor evidence="1">
        <name>pyridoxal 5'-phosphate</name>
        <dbReference type="ChEBI" id="CHEBI:597326"/>
    </cofactor>
</comment>
<accession>A0A4S4LPW3</accession>
<comment type="catalytic activity">
    <reaction evidence="6">
        <text>L-serine = pyruvate + NH4(+)</text>
        <dbReference type="Rhea" id="RHEA:19169"/>
        <dbReference type="ChEBI" id="CHEBI:15361"/>
        <dbReference type="ChEBI" id="CHEBI:28938"/>
        <dbReference type="ChEBI" id="CHEBI:33384"/>
        <dbReference type="EC" id="4.3.1.17"/>
    </reaction>
</comment>
<dbReference type="AlphaFoldDB" id="A0A4S4LPW3"/>
<organism evidence="8 9">
    <name type="scientific">Bondarzewia mesenterica</name>
    <dbReference type="NCBI Taxonomy" id="1095465"/>
    <lineage>
        <taxon>Eukaryota</taxon>
        <taxon>Fungi</taxon>
        <taxon>Dikarya</taxon>
        <taxon>Basidiomycota</taxon>
        <taxon>Agaricomycotina</taxon>
        <taxon>Agaricomycetes</taxon>
        <taxon>Russulales</taxon>
        <taxon>Bondarzewiaceae</taxon>
        <taxon>Bondarzewia</taxon>
    </lineage>
</organism>